<name>D1C6U3_SPHTD</name>
<evidence type="ECO:0000259" key="4">
    <source>
        <dbReference type="PROSITE" id="PS50949"/>
    </source>
</evidence>
<dbReference type="PANTHER" id="PTHR43537">
    <property type="entry name" value="TRANSCRIPTIONAL REGULATOR, GNTR FAMILY"/>
    <property type="match status" value="1"/>
</dbReference>
<dbReference type="HOGENOM" id="CLU_017584_5_5_0"/>
<dbReference type="CDD" id="cd07377">
    <property type="entry name" value="WHTH_GntR"/>
    <property type="match status" value="1"/>
</dbReference>
<accession>D1C6U3</accession>
<dbReference type="Gene3D" id="1.20.120.530">
    <property type="entry name" value="GntR ligand-binding domain-like"/>
    <property type="match status" value="1"/>
</dbReference>
<dbReference type="PANTHER" id="PTHR43537:SF24">
    <property type="entry name" value="GLUCONATE OPERON TRANSCRIPTIONAL REPRESSOR"/>
    <property type="match status" value="1"/>
</dbReference>
<dbReference type="eggNOG" id="COG1802">
    <property type="taxonomic scope" value="Bacteria"/>
</dbReference>
<sequence>MVFTPHKRTSLRERVLRDLRAAILRGALPAGERIYEGKIAEQMDVSRAPVREALMALQQEGLVTRIPNKGVFVARLTKAELSEFYTLRSVLEEFAMELAINEATEADIERLRERLRVMAEAAEERDKAAVFEADVGFHRALVQASHHTLLLHFWRQVQNLLHVQYVTLFQVMYPLSEDIVARHQLLLDALLSGDPTEARSAVREHIVTAGERLIQEGRDHELFT</sequence>
<reference evidence="6" key="1">
    <citation type="submission" date="2009-11" db="EMBL/GenBank/DDBJ databases">
        <title>The complete chromosome 1 of Sphaerobacter thermophilus DSM 20745.</title>
        <authorList>
            <person name="Lucas S."/>
            <person name="Copeland A."/>
            <person name="Lapidus A."/>
            <person name="Glavina del Rio T."/>
            <person name="Dalin E."/>
            <person name="Tice H."/>
            <person name="Bruce D."/>
            <person name="Goodwin L."/>
            <person name="Pitluck S."/>
            <person name="Kyrpides N."/>
            <person name="Mavromatis K."/>
            <person name="Ivanova N."/>
            <person name="Mikhailova N."/>
            <person name="LaButti K.M."/>
            <person name="Clum A."/>
            <person name="Sun H.I."/>
            <person name="Brettin T."/>
            <person name="Detter J.C."/>
            <person name="Han C."/>
            <person name="Larimer F."/>
            <person name="Land M."/>
            <person name="Hauser L."/>
            <person name="Markowitz V."/>
            <person name="Cheng J.F."/>
            <person name="Hugenholtz P."/>
            <person name="Woyke T."/>
            <person name="Wu D."/>
            <person name="Steenblock K."/>
            <person name="Schneider S."/>
            <person name="Pukall R."/>
            <person name="Goeker M."/>
            <person name="Klenk H.P."/>
            <person name="Eisen J.A."/>
        </authorList>
    </citation>
    <scope>NUCLEOTIDE SEQUENCE [LARGE SCALE GENOMIC DNA]</scope>
    <source>
        <strain evidence="6">ATCC 49802 / DSM 20745 / S 6022</strain>
    </source>
</reference>
<dbReference type="InterPro" id="IPR036388">
    <property type="entry name" value="WH-like_DNA-bd_sf"/>
</dbReference>
<dbReference type="STRING" id="479434.Sthe_0265"/>
<dbReference type="SUPFAM" id="SSF48008">
    <property type="entry name" value="GntR ligand-binding domain-like"/>
    <property type="match status" value="1"/>
</dbReference>
<proteinExistence type="predicted"/>
<dbReference type="PROSITE" id="PS50949">
    <property type="entry name" value="HTH_GNTR"/>
    <property type="match status" value="1"/>
</dbReference>
<evidence type="ECO:0000313" key="6">
    <source>
        <dbReference type="Proteomes" id="UP000002027"/>
    </source>
</evidence>
<gene>
    <name evidence="5" type="ordered locus">Sthe_0265</name>
</gene>
<dbReference type="Gene3D" id="1.10.10.10">
    <property type="entry name" value="Winged helix-like DNA-binding domain superfamily/Winged helix DNA-binding domain"/>
    <property type="match status" value="1"/>
</dbReference>
<dbReference type="SUPFAM" id="SSF46785">
    <property type="entry name" value="Winged helix' DNA-binding domain"/>
    <property type="match status" value="1"/>
</dbReference>
<evidence type="ECO:0000313" key="5">
    <source>
        <dbReference type="EMBL" id="ACZ37704.1"/>
    </source>
</evidence>
<evidence type="ECO:0000256" key="3">
    <source>
        <dbReference type="ARBA" id="ARBA00023163"/>
    </source>
</evidence>
<evidence type="ECO:0000256" key="2">
    <source>
        <dbReference type="ARBA" id="ARBA00023125"/>
    </source>
</evidence>
<dbReference type="EMBL" id="CP001823">
    <property type="protein sequence ID" value="ACZ37704.1"/>
    <property type="molecule type" value="Genomic_DNA"/>
</dbReference>
<dbReference type="InterPro" id="IPR000524">
    <property type="entry name" value="Tscrpt_reg_HTH_GntR"/>
</dbReference>
<evidence type="ECO:0000256" key="1">
    <source>
        <dbReference type="ARBA" id="ARBA00023015"/>
    </source>
</evidence>
<dbReference type="Proteomes" id="UP000002027">
    <property type="component" value="Chromosome 1"/>
</dbReference>
<dbReference type="InterPro" id="IPR011711">
    <property type="entry name" value="GntR_C"/>
</dbReference>
<dbReference type="AlphaFoldDB" id="D1C6U3"/>
<protein>
    <submittedName>
        <fullName evidence="5">Transcriptional regulator, GntR family</fullName>
    </submittedName>
</protein>
<dbReference type="GO" id="GO:0003677">
    <property type="term" value="F:DNA binding"/>
    <property type="evidence" value="ECO:0007669"/>
    <property type="project" value="UniProtKB-KW"/>
</dbReference>
<dbReference type="OrthoDB" id="8066003at2"/>
<feature type="domain" description="HTH gntR-type" evidence="4">
    <location>
        <begin position="9"/>
        <end position="76"/>
    </location>
</feature>
<dbReference type="GO" id="GO:0003700">
    <property type="term" value="F:DNA-binding transcription factor activity"/>
    <property type="evidence" value="ECO:0007669"/>
    <property type="project" value="InterPro"/>
</dbReference>
<keyword evidence="3" id="KW-0804">Transcription</keyword>
<reference evidence="5 6" key="2">
    <citation type="journal article" date="2010" name="Stand. Genomic Sci.">
        <title>Complete genome sequence of Desulfohalobium retbaense type strain (HR(100)).</title>
        <authorList>
            <person name="Spring S."/>
            <person name="Nolan M."/>
            <person name="Lapidus A."/>
            <person name="Glavina Del Rio T."/>
            <person name="Copeland A."/>
            <person name="Tice H."/>
            <person name="Cheng J.F."/>
            <person name="Lucas S."/>
            <person name="Land M."/>
            <person name="Chen F."/>
            <person name="Bruce D."/>
            <person name="Goodwin L."/>
            <person name="Pitluck S."/>
            <person name="Ivanova N."/>
            <person name="Mavromatis K."/>
            <person name="Mikhailova N."/>
            <person name="Pati A."/>
            <person name="Chen A."/>
            <person name="Palaniappan K."/>
            <person name="Hauser L."/>
            <person name="Chang Y.J."/>
            <person name="Jeffries C.D."/>
            <person name="Munk C."/>
            <person name="Kiss H."/>
            <person name="Chain P."/>
            <person name="Han C."/>
            <person name="Brettin T."/>
            <person name="Detter J.C."/>
            <person name="Schuler E."/>
            <person name="Goker M."/>
            <person name="Rohde M."/>
            <person name="Bristow J."/>
            <person name="Eisen J.A."/>
            <person name="Markowitz V."/>
            <person name="Hugenholtz P."/>
            <person name="Kyrpides N.C."/>
            <person name="Klenk H.P."/>
        </authorList>
    </citation>
    <scope>NUCLEOTIDE SEQUENCE [LARGE SCALE GENOMIC DNA]</scope>
    <source>
        <strain evidence="6">ATCC 49802 / DSM 20745 / S 6022</strain>
    </source>
</reference>
<keyword evidence="6" id="KW-1185">Reference proteome</keyword>
<dbReference type="PRINTS" id="PR00035">
    <property type="entry name" value="HTHGNTR"/>
</dbReference>
<dbReference type="Pfam" id="PF07729">
    <property type="entry name" value="FCD"/>
    <property type="match status" value="1"/>
</dbReference>
<organism evidence="5 6">
    <name type="scientific">Sphaerobacter thermophilus (strain ATCC 49802 / DSM 20745 / KCCM 41009 / NCIMB 13125 / S 6022)</name>
    <dbReference type="NCBI Taxonomy" id="479434"/>
    <lineage>
        <taxon>Bacteria</taxon>
        <taxon>Pseudomonadati</taxon>
        <taxon>Thermomicrobiota</taxon>
        <taxon>Thermomicrobia</taxon>
        <taxon>Sphaerobacterales</taxon>
        <taxon>Sphaerobacterineae</taxon>
        <taxon>Sphaerobacteraceae</taxon>
        <taxon>Sphaerobacter</taxon>
    </lineage>
</organism>
<dbReference type="InterPro" id="IPR008920">
    <property type="entry name" value="TF_FadR/GntR_C"/>
</dbReference>
<dbReference type="SMART" id="SM00895">
    <property type="entry name" value="FCD"/>
    <property type="match status" value="1"/>
</dbReference>
<dbReference type="InParanoid" id="D1C6U3"/>
<dbReference type="Pfam" id="PF00392">
    <property type="entry name" value="GntR"/>
    <property type="match status" value="1"/>
</dbReference>
<dbReference type="RefSeq" id="WP_012870752.1">
    <property type="nucleotide sequence ID" value="NC_013523.1"/>
</dbReference>
<dbReference type="InterPro" id="IPR036390">
    <property type="entry name" value="WH_DNA-bd_sf"/>
</dbReference>
<dbReference type="KEGG" id="sti:Sthe_0265"/>
<dbReference type="SMART" id="SM00345">
    <property type="entry name" value="HTH_GNTR"/>
    <property type="match status" value="1"/>
</dbReference>
<keyword evidence="1" id="KW-0805">Transcription regulation</keyword>
<keyword evidence="2" id="KW-0238">DNA-binding</keyword>